<feature type="compositionally biased region" description="Basic and acidic residues" evidence="1">
    <location>
        <begin position="100"/>
        <end position="113"/>
    </location>
</feature>
<evidence type="ECO:0000259" key="2">
    <source>
        <dbReference type="PROSITE" id="PS50943"/>
    </source>
</evidence>
<reference evidence="3 4" key="1">
    <citation type="submission" date="2019-07" db="EMBL/GenBank/DDBJ databases">
        <title>Whole genome shotgun sequence of Myxococcus fulvus NBRC 100333.</title>
        <authorList>
            <person name="Hosoyama A."/>
            <person name="Uohara A."/>
            <person name="Ohji S."/>
            <person name="Ichikawa N."/>
        </authorList>
    </citation>
    <scope>NUCLEOTIDE SEQUENCE [LARGE SCALE GENOMIC DNA]</scope>
    <source>
        <strain evidence="3 4">NBRC 100333</strain>
    </source>
</reference>
<protein>
    <recommendedName>
        <fullName evidence="2">HTH cro/C1-type domain-containing protein</fullName>
    </recommendedName>
</protein>
<dbReference type="InterPro" id="IPR001387">
    <property type="entry name" value="Cro/C1-type_HTH"/>
</dbReference>
<dbReference type="InterPro" id="IPR010982">
    <property type="entry name" value="Lambda_DNA-bd_dom_sf"/>
</dbReference>
<name>A0A511TGL5_MYXFU</name>
<dbReference type="SUPFAM" id="SSF47413">
    <property type="entry name" value="lambda repressor-like DNA-binding domains"/>
    <property type="match status" value="1"/>
</dbReference>
<dbReference type="Pfam" id="PF01381">
    <property type="entry name" value="HTH_3"/>
    <property type="match status" value="1"/>
</dbReference>
<feature type="compositionally biased region" description="Polar residues" evidence="1">
    <location>
        <begin position="120"/>
        <end position="131"/>
    </location>
</feature>
<dbReference type="EMBL" id="BJXR01000078">
    <property type="protein sequence ID" value="GEN13316.1"/>
    <property type="molecule type" value="Genomic_DNA"/>
</dbReference>
<dbReference type="PROSITE" id="PS50943">
    <property type="entry name" value="HTH_CROC1"/>
    <property type="match status" value="1"/>
</dbReference>
<dbReference type="Proteomes" id="UP000321514">
    <property type="component" value="Unassembled WGS sequence"/>
</dbReference>
<sequence length="131" mass="14050">MPIVPKLIPSALKPVAVPMPRQNLTQETMPLAVARAMTGLGANIARARLRRGLKQVDLAKKTGLALGTLKRIEAGSPTTAISAYFVVLWALGLEREFANLASPDRDEEGKTLEAARQPKRASSSGSLDDDF</sequence>
<dbReference type="CDD" id="cd00093">
    <property type="entry name" value="HTH_XRE"/>
    <property type="match status" value="1"/>
</dbReference>
<dbReference type="AlphaFoldDB" id="A0A511TGL5"/>
<comment type="caution">
    <text evidence="3">The sequence shown here is derived from an EMBL/GenBank/DDBJ whole genome shotgun (WGS) entry which is preliminary data.</text>
</comment>
<evidence type="ECO:0000313" key="3">
    <source>
        <dbReference type="EMBL" id="GEN13316.1"/>
    </source>
</evidence>
<dbReference type="SMART" id="SM00530">
    <property type="entry name" value="HTH_XRE"/>
    <property type="match status" value="1"/>
</dbReference>
<feature type="domain" description="HTH cro/C1-type" evidence="2">
    <location>
        <begin position="44"/>
        <end position="75"/>
    </location>
</feature>
<accession>A0A511TGL5</accession>
<gene>
    <name evidence="3" type="ORF">MFU01_83530</name>
</gene>
<organism evidence="3 4">
    <name type="scientific">Myxococcus fulvus</name>
    <dbReference type="NCBI Taxonomy" id="33"/>
    <lineage>
        <taxon>Bacteria</taxon>
        <taxon>Pseudomonadati</taxon>
        <taxon>Myxococcota</taxon>
        <taxon>Myxococcia</taxon>
        <taxon>Myxococcales</taxon>
        <taxon>Cystobacterineae</taxon>
        <taxon>Myxococcaceae</taxon>
        <taxon>Myxococcus</taxon>
    </lineage>
</organism>
<feature type="region of interest" description="Disordered" evidence="1">
    <location>
        <begin position="100"/>
        <end position="131"/>
    </location>
</feature>
<proteinExistence type="predicted"/>
<dbReference type="Gene3D" id="1.10.260.40">
    <property type="entry name" value="lambda repressor-like DNA-binding domains"/>
    <property type="match status" value="1"/>
</dbReference>
<evidence type="ECO:0000313" key="4">
    <source>
        <dbReference type="Proteomes" id="UP000321514"/>
    </source>
</evidence>
<evidence type="ECO:0000256" key="1">
    <source>
        <dbReference type="SAM" id="MobiDB-lite"/>
    </source>
</evidence>
<dbReference type="GO" id="GO:0003677">
    <property type="term" value="F:DNA binding"/>
    <property type="evidence" value="ECO:0007669"/>
    <property type="project" value="InterPro"/>
</dbReference>